<dbReference type="Proteomes" id="UP000275910">
    <property type="component" value="Unassembled WGS sequence"/>
</dbReference>
<reference evidence="1 2" key="1">
    <citation type="submission" date="2018-10" db="EMBL/GenBank/DDBJ databases">
        <title>The genome of Lysobacter enzymogenes OH11.</title>
        <authorList>
            <person name="Liu F."/>
            <person name="Zhao Y."/>
            <person name="Qian G."/>
            <person name="Chen Y."/>
            <person name="Xu H."/>
        </authorList>
    </citation>
    <scope>NUCLEOTIDE SEQUENCE [LARGE SCALE GENOMIC DNA]</scope>
    <source>
        <strain evidence="1 2">OH11</strain>
    </source>
</reference>
<proteinExistence type="predicted"/>
<comment type="caution">
    <text evidence="1">The sequence shown here is derived from an EMBL/GenBank/DDBJ whole genome shotgun (WGS) entry which is preliminary data.</text>
</comment>
<dbReference type="RefSeq" id="WP_123649631.1">
    <property type="nucleotide sequence ID" value="NZ_RCTY01000057.1"/>
</dbReference>
<dbReference type="AlphaFoldDB" id="A0A3N2RB20"/>
<gene>
    <name evidence="1" type="ORF">D9T17_22985</name>
</gene>
<sequence length="186" mass="20171">MSSPVPVPTADSARTTVRGQAATIEVEMGYDAGRRSVEVRYRLRNNDKTQALAVFDRGNRHEVSIGRQPLGAIAAPTWKGMGEEVELFHIAAPLPNPRPISLPSPLALELAAGAEMSGAFKFGLVGAVAPKRLRWCLGVLPWQAPYFDSPTATDAGQIWRASFAAANEQERLCTPWYDVAKAVFLP</sequence>
<evidence type="ECO:0000313" key="2">
    <source>
        <dbReference type="Proteomes" id="UP000275910"/>
    </source>
</evidence>
<accession>A0A3N2RB20</accession>
<protein>
    <submittedName>
        <fullName evidence="1">Uncharacterized protein</fullName>
    </submittedName>
</protein>
<name>A0A3N2RB20_LYSEN</name>
<dbReference type="EMBL" id="RCTY01000057">
    <property type="protein sequence ID" value="ROU04608.1"/>
    <property type="molecule type" value="Genomic_DNA"/>
</dbReference>
<evidence type="ECO:0000313" key="1">
    <source>
        <dbReference type="EMBL" id="ROU04608.1"/>
    </source>
</evidence>
<organism evidence="1 2">
    <name type="scientific">Lysobacter enzymogenes</name>
    <dbReference type="NCBI Taxonomy" id="69"/>
    <lineage>
        <taxon>Bacteria</taxon>
        <taxon>Pseudomonadati</taxon>
        <taxon>Pseudomonadota</taxon>
        <taxon>Gammaproteobacteria</taxon>
        <taxon>Lysobacterales</taxon>
        <taxon>Lysobacteraceae</taxon>
        <taxon>Lysobacter</taxon>
    </lineage>
</organism>